<feature type="transmembrane region" description="Helical" evidence="1">
    <location>
        <begin position="107"/>
        <end position="131"/>
    </location>
</feature>
<feature type="transmembrane region" description="Helical" evidence="1">
    <location>
        <begin position="308"/>
        <end position="326"/>
    </location>
</feature>
<comment type="caution">
    <text evidence="2">The sequence shown here is derived from an EMBL/GenBank/DDBJ whole genome shotgun (WGS) entry which is preliminary data.</text>
</comment>
<keyword evidence="1" id="KW-0812">Transmembrane</keyword>
<organism evidence="2 3">
    <name type="scientific">Kocuria subflava</name>
    <dbReference type="NCBI Taxonomy" id="1736139"/>
    <lineage>
        <taxon>Bacteria</taxon>
        <taxon>Bacillati</taxon>
        <taxon>Actinomycetota</taxon>
        <taxon>Actinomycetes</taxon>
        <taxon>Micrococcales</taxon>
        <taxon>Micrococcaceae</taxon>
        <taxon>Kocuria</taxon>
    </lineage>
</organism>
<dbReference type="Proteomes" id="UP000521379">
    <property type="component" value="Unassembled WGS sequence"/>
</dbReference>
<feature type="transmembrane region" description="Helical" evidence="1">
    <location>
        <begin position="206"/>
        <end position="226"/>
    </location>
</feature>
<gene>
    <name evidence="2" type="ORF">GTW58_05060</name>
</gene>
<evidence type="ECO:0000313" key="3">
    <source>
        <dbReference type="Proteomes" id="UP000521379"/>
    </source>
</evidence>
<dbReference type="RefSeq" id="WP_157980466.1">
    <property type="nucleotide sequence ID" value="NZ_JAAVUN010000007.1"/>
</dbReference>
<proteinExistence type="predicted"/>
<keyword evidence="1" id="KW-1133">Transmembrane helix</keyword>
<feature type="transmembrane region" description="Helical" evidence="1">
    <location>
        <begin position="280"/>
        <end position="302"/>
    </location>
</feature>
<keyword evidence="3" id="KW-1185">Reference proteome</keyword>
<name>A0A846TQX8_9MICC</name>
<dbReference type="EMBL" id="JAAVUN010000007">
    <property type="protein sequence ID" value="NKE09320.1"/>
    <property type="molecule type" value="Genomic_DNA"/>
</dbReference>
<sequence>MCSKSHLGVPLDTLFAPYPNSTNMQRARLELRDMMEDKFNDLLGQGVPEPEAVGQVIAESGSLDEVAPALGIDAELGAVPNTRAHSTFPTLQPERTRRYAEAVRGSALIRAVSTALFVLSPVPLLGLIAVFDRSGADGLPNGALAAGVVTLLVIVTMGLLLQVRRGAMLEEFYDIESGEFTRTSRSDAVAHELWDDNRAGVIRARMISVGLWVLSPVPVLLFSLLGEDNGSLVLFGVILTLCMVAIGLVIATLTNWTEGVAETLLADPEIDDDDEPSNPVIRVITAVYWPLVVVIFLAWSFIWDAWGISWLIWPFAGVLYGAVWALDGAMTSHRERESSRR</sequence>
<evidence type="ECO:0000313" key="2">
    <source>
        <dbReference type="EMBL" id="NKE09320.1"/>
    </source>
</evidence>
<keyword evidence="1" id="KW-0472">Membrane</keyword>
<dbReference type="AlphaFoldDB" id="A0A846TQX8"/>
<feature type="transmembrane region" description="Helical" evidence="1">
    <location>
        <begin position="232"/>
        <end position="253"/>
    </location>
</feature>
<feature type="transmembrane region" description="Helical" evidence="1">
    <location>
        <begin position="143"/>
        <end position="161"/>
    </location>
</feature>
<evidence type="ECO:0000256" key="1">
    <source>
        <dbReference type="SAM" id="Phobius"/>
    </source>
</evidence>
<reference evidence="2 3" key="1">
    <citation type="submission" date="2020-02" db="EMBL/GenBank/DDBJ databases">
        <authorList>
            <person name="Sun Q."/>
        </authorList>
    </citation>
    <scope>NUCLEOTIDE SEQUENCE [LARGE SCALE GENOMIC DNA]</scope>
    <source>
        <strain evidence="2 3">YIM 13062</strain>
    </source>
</reference>
<protein>
    <submittedName>
        <fullName evidence="2">Uncharacterized protein</fullName>
    </submittedName>
</protein>
<accession>A0A846TQX8</accession>